<name>A0A645BU13_9ZZZZ</name>
<protein>
    <submittedName>
        <fullName evidence="1">Uncharacterized protein</fullName>
    </submittedName>
</protein>
<gene>
    <name evidence="1" type="ORF">SDC9_115631</name>
</gene>
<proteinExistence type="predicted"/>
<sequence>MDPAQTFVLHTPTQQAIPQFEMAGTPNDLDIPAFMRRRVY</sequence>
<dbReference type="EMBL" id="VSSQ01022407">
    <property type="protein sequence ID" value="MPM68697.1"/>
    <property type="molecule type" value="Genomic_DNA"/>
</dbReference>
<evidence type="ECO:0000313" key="1">
    <source>
        <dbReference type="EMBL" id="MPM68697.1"/>
    </source>
</evidence>
<dbReference type="AlphaFoldDB" id="A0A645BU13"/>
<organism evidence="1">
    <name type="scientific">bioreactor metagenome</name>
    <dbReference type="NCBI Taxonomy" id="1076179"/>
    <lineage>
        <taxon>unclassified sequences</taxon>
        <taxon>metagenomes</taxon>
        <taxon>ecological metagenomes</taxon>
    </lineage>
</organism>
<accession>A0A645BU13</accession>
<comment type="caution">
    <text evidence="1">The sequence shown here is derived from an EMBL/GenBank/DDBJ whole genome shotgun (WGS) entry which is preliminary data.</text>
</comment>
<reference evidence="1" key="1">
    <citation type="submission" date="2019-08" db="EMBL/GenBank/DDBJ databases">
        <authorList>
            <person name="Kucharzyk K."/>
            <person name="Murdoch R.W."/>
            <person name="Higgins S."/>
            <person name="Loffler F."/>
        </authorList>
    </citation>
    <scope>NUCLEOTIDE SEQUENCE</scope>
</reference>